<reference evidence="2 3" key="1">
    <citation type="journal article" date="2014" name="Int. J. Syst. Evol. Microbiol.">
        <title>Complete genome sequence of Corynebacterium casei LMG S-19264T (=DSM 44701T), isolated from a smear-ripened cheese.</title>
        <authorList>
            <consortium name="US DOE Joint Genome Institute (JGI-PGF)"/>
            <person name="Walter F."/>
            <person name="Albersmeier A."/>
            <person name="Kalinowski J."/>
            <person name="Ruckert C."/>
        </authorList>
    </citation>
    <scope>NUCLEOTIDE SEQUENCE [LARGE SCALE GENOMIC DNA]</scope>
    <source>
        <strain evidence="2 3">CGMCC 4.7206</strain>
    </source>
</reference>
<gene>
    <name evidence="2" type="ORF">GCM10011581_07150</name>
</gene>
<evidence type="ECO:0000313" key="3">
    <source>
        <dbReference type="Proteomes" id="UP000597989"/>
    </source>
</evidence>
<sequence length="116" mass="12556">MSTGSGGRAKGTFLPCRLGRTRVEQGNLPVTPPAPGLHKGTFLPRPRPSWRYRGDMGAFRELFPGRKLKHEGDESGVGQQHDPGGPLDLDSGVVYLAPPEQPSTDDHDETADPQQD</sequence>
<protein>
    <submittedName>
        <fullName evidence="2">Uncharacterized protein</fullName>
    </submittedName>
</protein>
<accession>A0A917JM86</accession>
<dbReference type="EMBL" id="BMMT01000002">
    <property type="protein sequence ID" value="GGI72771.1"/>
    <property type="molecule type" value="Genomic_DNA"/>
</dbReference>
<feature type="compositionally biased region" description="Acidic residues" evidence="1">
    <location>
        <begin position="106"/>
        <end position="116"/>
    </location>
</feature>
<dbReference type="AlphaFoldDB" id="A0A917JM86"/>
<comment type="caution">
    <text evidence="2">The sequence shown here is derived from an EMBL/GenBank/DDBJ whole genome shotgun (WGS) entry which is preliminary data.</text>
</comment>
<dbReference type="Proteomes" id="UP000597989">
    <property type="component" value="Unassembled WGS sequence"/>
</dbReference>
<organism evidence="2 3">
    <name type="scientific">Saccharopolyspora thermophila</name>
    <dbReference type="NCBI Taxonomy" id="89367"/>
    <lineage>
        <taxon>Bacteria</taxon>
        <taxon>Bacillati</taxon>
        <taxon>Actinomycetota</taxon>
        <taxon>Actinomycetes</taxon>
        <taxon>Pseudonocardiales</taxon>
        <taxon>Pseudonocardiaceae</taxon>
        <taxon>Saccharopolyspora</taxon>
    </lineage>
</organism>
<name>A0A917JM86_9PSEU</name>
<evidence type="ECO:0000256" key="1">
    <source>
        <dbReference type="SAM" id="MobiDB-lite"/>
    </source>
</evidence>
<evidence type="ECO:0000313" key="2">
    <source>
        <dbReference type="EMBL" id="GGI72771.1"/>
    </source>
</evidence>
<feature type="region of interest" description="Disordered" evidence="1">
    <location>
        <begin position="25"/>
        <end position="49"/>
    </location>
</feature>
<feature type="region of interest" description="Disordered" evidence="1">
    <location>
        <begin position="63"/>
        <end position="116"/>
    </location>
</feature>
<proteinExistence type="predicted"/>